<accession>A0A2P2K191</accession>
<reference evidence="2" key="1">
    <citation type="submission" date="2018-02" db="EMBL/GenBank/DDBJ databases">
        <title>Rhizophora mucronata_Transcriptome.</title>
        <authorList>
            <person name="Meera S.P."/>
            <person name="Sreeshan A."/>
            <person name="Augustine A."/>
        </authorList>
    </citation>
    <scope>NUCLEOTIDE SEQUENCE</scope>
    <source>
        <tissue evidence="2">Leaf</tissue>
    </source>
</reference>
<evidence type="ECO:0000256" key="1">
    <source>
        <dbReference type="SAM" id="Phobius"/>
    </source>
</evidence>
<proteinExistence type="predicted"/>
<sequence length="48" mass="5404">MVTSPTMSHNKVEEISLELWLKTIILNFSLLLACSLSTTIPHFSLQIC</sequence>
<dbReference type="EMBL" id="GGEC01018997">
    <property type="protein sequence ID" value="MBW99480.1"/>
    <property type="molecule type" value="Transcribed_RNA"/>
</dbReference>
<feature type="transmembrane region" description="Helical" evidence="1">
    <location>
        <begin position="20"/>
        <end position="40"/>
    </location>
</feature>
<protein>
    <submittedName>
        <fullName evidence="2">Uncharacterized protein MANES_09G097500</fullName>
    </submittedName>
</protein>
<keyword evidence="1" id="KW-1133">Transmembrane helix</keyword>
<keyword evidence="1" id="KW-0472">Membrane</keyword>
<keyword evidence="1" id="KW-0812">Transmembrane</keyword>
<dbReference type="AlphaFoldDB" id="A0A2P2K191"/>
<evidence type="ECO:0000313" key="2">
    <source>
        <dbReference type="EMBL" id="MBW99480.1"/>
    </source>
</evidence>
<name>A0A2P2K191_RHIMU</name>
<organism evidence="2">
    <name type="scientific">Rhizophora mucronata</name>
    <name type="common">Asiatic mangrove</name>
    <dbReference type="NCBI Taxonomy" id="61149"/>
    <lineage>
        <taxon>Eukaryota</taxon>
        <taxon>Viridiplantae</taxon>
        <taxon>Streptophyta</taxon>
        <taxon>Embryophyta</taxon>
        <taxon>Tracheophyta</taxon>
        <taxon>Spermatophyta</taxon>
        <taxon>Magnoliopsida</taxon>
        <taxon>eudicotyledons</taxon>
        <taxon>Gunneridae</taxon>
        <taxon>Pentapetalae</taxon>
        <taxon>rosids</taxon>
        <taxon>fabids</taxon>
        <taxon>Malpighiales</taxon>
        <taxon>Rhizophoraceae</taxon>
        <taxon>Rhizophora</taxon>
    </lineage>
</organism>